<feature type="compositionally biased region" description="Polar residues" evidence="1">
    <location>
        <begin position="96"/>
        <end position="114"/>
    </location>
</feature>
<gene>
    <name evidence="3" type="ORF">ACFQ42_03305</name>
</gene>
<feature type="transmembrane region" description="Helical" evidence="2">
    <location>
        <begin position="15"/>
        <end position="34"/>
    </location>
</feature>
<keyword evidence="4" id="KW-1185">Reference proteome</keyword>
<comment type="caution">
    <text evidence="3">The sequence shown here is derived from an EMBL/GenBank/DDBJ whole genome shotgun (WGS) entry which is preliminary data.</text>
</comment>
<keyword evidence="2" id="KW-0812">Transmembrane</keyword>
<evidence type="ECO:0000256" key="1">
    <source>
        <dbReference type="SAM" id="MobiDB-lite"/>
    </source>
</evidence>
<proteinExistence type="predicted"/>
<evidence type="ECO:0000313" key="4">
    <source>
        <dbReference type="Proteomes" id="UP001597251"/>
    </source>
</evidence>
<feature type="compositionally biased region" description="Basic and acidic residues" evidence="1">
    <location>
        <begin position="66"/>
        <end position="85"/>
    </location>
</feature>
<protein>
    <submittedName>
        <fullName evidence="3">Uncharacterized protein</fullName>
    </submittedName>
</protein>
<dbReference type="EMBL" id="JBHTOI010000014">
    <property type="protein sequence ID" value="MFD1417791.1"/>
    <property type="molecule type" value="Genomic_DNA"/>
</dbReference>
<sequence length="167" mass="18612">MRQTRYKEKSHKKGIILTLVTILVLIILCIVFFFPINNTIRNISGGNDTASDKLVKDELVKKVESTRNGDLQHDKKVSEVSEKLKNTKMSDIMKSAGNQSKAAKTLNENTTLSSSDSKKVAKEVFSNSKYAGLRKSVGDGNWYSAYNQYRSLSNDGSITELKNSISK</sequence>
<organism evidence="3 4">
    <name type="scientific">Companilactobacillus keshanensis</name>
    <dbReference type="NCBI Taxonomy" id="2486003"/>
    <lineage>
        <taxon>Bacteria</taxon>
        <taxon>Bacillati</taxon>
        <taxon>Bacillota</taxon>
        <taxon>Bacilli</taxon>
        <taxon>Lactobacillales</taxon>
        <taxon>Lactobacillaceae</taxon>
        <taxon>Companilactobacillus</taxon>
    </lineage>
</organism>
<feature type="region of interest" description="Disordered" evidence="1">
    <location>
        <begin position="66"/>
        <end position="114"/>
    </location>
</feature>
<name>A0ABW4BRG1_9LACO</name>
<keyword evidence="2" id="KW-0472">Membrane</keyword>
<evidence type="ECO:0000256" key="2">
    <source>
        <dbReference type="SAM" id="Phobius"/>
    </source>
</evidence>
<evidence type="ECO:0000313" key="3">
    <source>
        <dbReference type="EMBL" id="MFD1417791.1"/>
    </source>
</evidence>
<dbReference type="RefSeq" id="WP_125678571.1">
    <property type="nucleotide sequence ID" value="NZ_JBHTOI010000014.1"/>
</dbReference>
<reference evidence="4" key="1">
    <citation type="journal article" date="2019" name="Int. J. Syst. Evol. Microbiol.">
        <title>The Global Catalogue of Microorganisms (GCM) 10K type strain sequencing project: providing services to taxonomists for standard genome sequencing and annotation.</title>
        <authorList>
            <consortium name="The Broad Institute Genomics Platform"/>
            <consortium name="The Broad Institute Genome Sequencing Center for Infectious Disease"/>
            <person name="Wu L."/>
            <person name="Ma J."/>
        </authorList>
    </citation>
    <scope>NUCLEOTIDE SEQUENCE [LARGE SCALE GENOMIC DNA]</scope>
    <source>
        <strain evidence="4">CCM 8936</strain>
    </source>
</reference>
<keyword evidence="2" id="KW-1133">Transmembrane helix</keyword>
<dbReference type="Proteomes" id="UP001597251">
    <property type="component" value="Unassembled WGS sequence"/>
</dbReference>
<accession>A0ABW4BRG1</accession>